<feature type="domain" description="GerMN" evidence="2">
    <location>
        <begin position="246"/>
        <end position="334"/>
    </location>
</feature>
<accession>A0ABW2Q130</accession>
<dbReference type="Proteomes" id="UP001596505">
    <property type="component" value="Unassembled WGS sequence"/>
</dbReference>
<name>A0ABW2Q130_9BACL</name>
<dbReference type="SMART" id="SM00909">
    <property type="entry name" value="Germane"/>
    <property type="match status" value="2"/>
</dbReference>
<evidence type="ECO:0000313" key="3">
    <source>
        <dbReference type="EMBL" id="MFC7393720.1"/>
    </source>
</evidence>
<feature type="domain" description="GerMN" evidence="2">
    <location>
        <begin position="95"/>
        <end position="186"/>
    </location>
</feature>
<protein>
    <submittedName>
        <fullName evidence="3">GerMN domain-containing protein</fullName>
    </submittedName>
</protein>
<keyword evidence="4" id="KW-1185">Reference proteome</keyword>
<organism evidence="3 4">
    <name type="scientific">Scopulibacillus cellulosilyticus</name>
    <dbReference type="NCBI Taxonomy" id="2665665"/>
    <lineage>
        <taxon>Bacteria</taxon>
        <taxon>Bacillati</taxon>
        <taxon>Bacillota</taxon>
        <taxon>Bacilli</taxon>
        <taxon>Bacillales</taxon>
        <taxon>Sporolactobacillaceae</taxon>
        <taxon>Scopulibacillus</taxon>
    </lineage>
</organism>
<dbReference type="InterPro" id="IPR019606">
    <property type="entry name" value="GerMN"/>
</dbReference>
<evidence type="ECO:0000313" key="4">
    <source>
        <dbReference type="Proteomes" id="UP001596505"/>
    </source>
</evidence>
<sequence>MRVSGKTSLLAVLVMFPLVLGGCGLYKTHESTIKPQPDKVNYVKQSEKLNSKSDQKSSAAEDAKAGTVSRQLYLLDANGRVTPQVVNLPKRNDVAKQVLEYLIQDGPVSNILPNGFQAVIPAGTTINSTKVEKNGTFVADFSKDFLDYKANEEKSILQAITWTLTQFNNIKRVQIKIDGKVEKVMPVGKTVIGKGLSRADGINTEIGDVVDVAASDSATIYYLSEHEGHIYYVPVTTRIEPGKNKITSAVNALIDGPEGKGLMSPFGSDVELKGKPVIENGVVTLDFNSSLFTDKNKKTVDSDAINCLALTLTSQKGINKVKIEVNGSSKVMKESGQKITKPVTRPEVNKTGV</sequence>
<dbReference type="EMBL" id="JBHTCO010000014">
    <property type="protein sequence ID" value="MFC7393720.1"/>
    <property type="molecule type" value="Genomic_DNA"/>
</dbReference>
<feature type="region of interest" description="Disordered" evidence="1">
    <location>
        <begin position="334"/>
        <end position="353"/>
    </location>
</feature>
<gene>
    <name evidence="3" type="ORF">ACFQRG_12210</name>
</gene>
<dbReference type="Pfam" id="PF10646">
    <property type="entry name" value="Germane"/>
    <property type="match status" value="2"/>
</dbReference>
<dbReference type="RefSeq" id="WP_380966295.1">
    <property type="nucleotide sequence ID" value="NZ_JBHTCO010000014.1"/>
</dbReference>
<comment type="caution">
    <text evidence="3">The sequence shown here is derived from an EMBL/GenBank/DDBJ whole genome shotgun (WGS) entry which is preliminary data.</text>
</comment>
<dbReference type="PROSITE" id="PS51257">
    <property type="entry name" value="PROKAR_LIPOPROTEIN"/>
    <property type="match status" value="1"/>
</dbReference>
<proteinExistence type="predicted"/>
<evidence type="ECO:0000256" key="1">
    <source>
        <dbReference type="SAM" id="MobiDB-lite"/>
    </source>
</evidence>
<reference evidence="4" key="1">
    <citation type="journal article" date="2019" name="Int. J. Syst. Evol. Microbiol.">
        <title>The Global Catalogue of Microorganisms (GCM) 10K type strain sequencing project: providing services to taxonomists for standard genome sequencing and annotation.</title>
        <authorList>
            <consortium name="The Broad Institute Genomics Platform"/>
            <consortium name="The Broad Institute Genome Sequencing Center for Infectious Disease"/>
            <person name="Wu L."/>
            <person name="Ma J."/>
        </authorList>
    </citation>
    <scope>NUCLEOTIDE SEQUENCE [LARGE SCALE GENOMIC DNA]</scope>
    <source>
        <strain evidence="4">CGMCC 1.16305</strain>
    </source>
</reference>
<evidence type="ECO:0000259" key="2">
    <source>
        <dbReference type="SMART" id="SM00909"/>
    </source>
</evidence>